<evidence type="ECO:0000256" key="3">
    <source>
        <dbReference type="ARBA" id="ARBA00022833"/>
    </source>
</evidence>
<evidence type="ECO:0000259" key="5">
    <source>
        <dbReference type="PROSITE" id="PS50089"/>
    </source>
</evidence>
<dbReference type="InterPro" id="IPR013083">
    <property type="entry name" value="Znf_RING/FYVE/PHD"/>
</dbReference>
<evidence type="ECO:0000313" key="7">
    <source>
        <dbReference type="EMBL" id="KAF0725679.1"/>
    </source>
</evidence>
<dbReference type="SMART" id="SM00064">
    <property type="entry name" value="FYVE"/>
    <property type="match status" value="1"/>
</dbReference>
<sequence>MGVQVATSESMHPVLTERSKVDSLWCMYAWFLASKSARDQARGLPVDVVARSQCHYCSKPFHALRRKTHCLTCGQVFCSDCIGQWRHARRETEKVCLACILEHIKAAHTRQSRRPPVDKYMPCVIIEESDEDEDKPPQPMLVLNPRQLSEIEAKWALIRQADEPSPLRTVGLANS</sequence>
<keyword evidence="3" id="KW-0862">Zinc</keyword>
<feature type="domain" description="FYVE-type" evidence="6">
    <location>
        <begin position="52"/>
        <end position="104"/>
    </location>
</feature>
<dbReference type="PROSITE" id="PS50178">
    <property type="entry name" value="ZF_FYVE"/>
    <property type="match status" value="1"/>
</dbReference>
<protein>
    <recommendedName>
        <fullName evidence="9">FYVE-type domain-containing protein</fullName>
    </recommendedName>
</protein>
<dbReference type="InterPro" id="IPR011011">
    <property type="entry name" value="Znf_FYVE_PHD"/>
</dbReference>
<dbReference type="Gene3D" id="3.30.40.10">
    <property type="entry name" value="Zinc/RING finger domain, C3HC4 (zinc finger)"/>
    <property type="match status" value="1"/>
</dbReference>
<dbReference type="Proteomes" id="UP000481153">
    <property type="component" value="Unassembled WGS sequence"/>
</dbReference>
<dbReference type="SUPFAM" id="SSF57903">
    <property type="entry name" value="FYVE/PHD zinc finger"/>
    <property type="match status" value="1"/>
</dbReference>
<reference evidence="7 8" key="1">
    <citation type="submission" date="2019-07" db="EMBL/GenBank/DDBJ databases">
        <title>Genomics analysis of Aphanomyces spp. identifies a new class of oomycete effector associated with host adaptation.</title>
        <authorList>
            <person name="Gaulin E."/>
        </authorList>
    </citation>
    <scope>NUCLEOTIDE SEQUENCE [LARGE SCALE GENOMIC DNA]</scope>
    <source>
        <strain evidence="7 8">ATCC 201684</strain>
    </source>
</reference>
<keyword evidence="2 4" id="KW-0863">Zinc-finger</keyword>
<keyword evidence="1" id="KW-0479">Metal-binding</keyword>
<evidence type="ECO:0000256" key="1">
    <source>
        <dbReference type="ARBA" id="ARBA00022723"/>
    </source>
</evidence>
<evidence type="ECO:0000259" key="6">
    <source>
        <dbReference type="PROSITE" id="PS50178"/>
    </source>
</evidence>
<feature type="domain" description="RING-type" evidence="5">
    <location>
        <begin position="54"/>
        <end position="99"/>
    </location>
</feature>
<dbReference type="InterPro" id="IPR017455">
    <property type="entry name" value="Znf_FYVE-rel"/>
</dbReference>
<dbReference type="EMBL" id="VJMJ01000235">
    <property type="protein sequence ID" value="KAF0725679.1"/>
    <property type="molecule type" value="Genomic_DNA"/>
</dbReference>
<evidence type="ECO:0000256" key="2">
    <source>
        <dbReference type="ARBA" id="ARBA00022771"/>
    </source>
</evidence>
<dbReference type="Pfam" id="PF01363">
    <property type="entry name" value="FYVE"/>
    <property type="match status" value="1"/>
</dbReference>
<keyword evidence="8" id="KW-1185">Reference proteome</keyword>
<accession>A0A6G0WED9</accession>
<evidence type="ECO:0000256" key="4">
    <source>
        <dbReference type="PROSITE-ProRule" id="PRU00175"/>
    </source>
</evidence>
<dbReference type="AlphaFoldDB" id="A0A6G0WED9"/>
<dbReference type="PROSITE" id="PS50089">
    <property type="entry name" value="ZF_RING_2"/>
    <property type="match status" value="1"/>
</dbReference>
<organism evidence="7 8">
    <name type="scientific">Aphanomyces euteiches</name>
    <dbReference type="NCBI Taxonomy" id="100861"/>
    <lineage>
        <taxon>Eukaryota</taxon>
        <taxon>Sar</taxon>
        <taxon>Stramenopiles</taxon>
        <taxon>Oomycota</taxon>
        <taxon>Saprolegniomycetes</taxon>
        <taxon>Saprolegniales</taxon>
        <taxon>Verrucalvaceae</taxon>
        <taxon>Aphanomyces</taxon>
    </lineage>
</organism>
<dbReference type="InterPro" id="IPR000306">
    <property type="entry name" value="Znf_FYVE"/>
</dbReference>
<evidence type="ECO:0000313" key="8">
    <source>
        <dbReference type="Proteomes" id="UP000481153"/>
    </source>
</evidence>
<dbReference type="InterPro" id="IPR001841">
    <property type="entry name" value="Znf_RING"/>
</dbReference>
<comment type="caution">
    <text evidence="7">The sequence shown here is derived from an EMBL/GenBank/DDBJ whole genome shotgun (WGS) entry which is preliminary data.</text>
</comment>
<proteinExistence type="predicted"/>
<gene>
    <name evidence="7" type="ORF">Ae201684_015897</name>
</gene>
<evidence type="ECO:0008006" key="9">
    <source>
        <dbReference type="Google" id="ProtNLM"/>
    </source>
</evidence>
<name>A0A6G0WED9_9STRA</name>
<dbReference type="GO" id="GO:0008270">
    <property type="term" value="F:zinc ion binding"/>
    <property type="evidence" value="ECO:0007669"/>
    <property type="project" value="UniProtKB-KW"/>
</dbReference>